<dbReference type="EMBL" id="CAAHFH010000001">
    <property type="protein sequence ID" value="VGO18034.1"/>
    <property type="molecule type" value="Genomic_DNA"/>
</dbReference>
<reference evidence="1 2" key="1">
    <citation type="submission" date="2019-04" db="EMBL/GenBank/DDBJ databases">
        <authorList>
            <person name="Van Vliet M D."/>
        </authorList>
    </citation>
    <scope>NUCLEOTIDE SEQUENCE [LARGE SCALE GENOMIC DNA]</scope>
    <source>
        <strain evidence="1 2">F21</strain>
    </source>
</reference>
<organism evidence="1 2">
    <name type="scientific">Pontiella sulfatireligans</name>
    <dbReference type="NCBI Taxonomy" id="2750658"/>
    <lineage>
        <taxon>Bacteria</taxon>
        <taxon>Pseudomonadati</taxon>
        <taxon>Kiritimatiellota</taxon>
        <taxon>Kiritimatiellia</taxon>
        <taxon>Kiritimatiellales</taxon>
        <taxon>Pontiellaceae</taxon>
        <taxon>Pontiella</taxon>
    </lineage>
</organism>
<proteinExistence type="predicted"/>
<evidence type="ECO:0000313" key="1">
    <source>
        <dbReference type="EMBL" id="VGO18034.1"/>
    </source>
</evidence>
<gene>
    <name evidence="1" type="ORF">SCARR_00084</name>
</gene>
<sequence length="51" mass="5542">MATVLTDTVEYSDDLAIWQPLPGAESVLASGIVDCNETVDVRFYRVGVVPE</sequence>
<evidence type="ECO:0000313" key="2">
    <source>
        <dbReference type="Proteomes" id="UP000346198"/>
    </source>
</evidence>
<accession>A0A6C2UF80</accession>
<dbReference type="RefSeq" id="WP_168432859.1">
    <property type="nucleotide sequence ID" value="NZ_CAAHFH010000001.1"/>
</dbReference>
<dbReference type="AlphaFoldDB" id="A0A6C2UF80"/>
<dbReference type="Proteomes" id="UP000346198">
    <property type="component" value="Unassembled WGS sequence"/>
</dbReference>
<keyword evidence="2" id="KW-1185">Reference proteome</keyword>
<protein>
    <submittedName>
        <fullName evidence="1">Uncharacterized protein</fullName>
    </submittedName>
</protein>
<name>A0A6C2UF80_9BACT</name>